<dbReference type="Proteomes" id="UP000790709">
    <property type="component" value="Unassembled WGS sequence"/>
</dbReference>
<accession>A0ACB8B6M8</accession>
<organism evidence="1 2">
    <name type="scientific">Leucogyrophana mollusca</name>
    <dbReference type="NCBI Taxonomy" id="85980"/>
    <lineage>
        <taxon>Eukaryota</taxon>
        <taxon>Fungi</taxon>
        <taxon>Dikarya</taxon>
        <taxon>Basidiomycota</taxon>
        <taxon>Agaricomycotina</taxon>
        <taxon>Agaricomycetes</taxon>
        <taxon>Agaricomycetidae</taxon>
        <taxon>Boletales</taxon>
        <taxon>Boletales incertae sedis</taxon>
        <taxon>Leucogyrophana</taxon>
    </lineage>
</organism>
<keyword evidence="2" id="KW-1185">Reference proteome</keyword>
<sequence>MEVINTGNHSDTTTETSEWETIPLSIYVGPRPPFPSPDALPRTLPVYDPLKEKVVHLGDTWRINRRDIAREGGVDIYHDHRLHRCQIPHCTI</sequence>
<evidence type="ECO:0000313" key="1">
    <source>
        <dbReference type="EMBL" id="KAH7921114.1"/>
    </source>
</evidence>
<comment type="caution">
    <text evidence="1">The sequence shown here is derived from an EMBL/GenBank/DDBJ whole genome shotgun (WGS) entry which is preliminary data.</text>
</comment>
<proteinExistence type="predicted"/>
<evidence type="ECO:0000313" key="2">
    <source>
        <dbReference type="Proteomes" id="UP000790709"/>
    </source>
</evidence>
<protein>
    <submittedName>
        <fullName evidence="1">Uncharacterized protein</fullName>
    </submittedName>
</protein>
<name>A0ACB8B6M8_9AGAM</name>
<reference evidence="1" key="1">
    <citation type="journal article" date="2021" name="New Phytol.">
        <title>Evolutionary innovations through gain and loss of genes in the ectomycorrhizal Boletales.</title>
        <authorList>
            <person name="Wu G."/>
            <person name="Miyauchi S."/>
            <person name="Morin E."/>
            <person name="Kuo A."/>
            <person name="Drula E."/>
            <person name="Varga T."/>
            <person name="Kohler A."/>
            <person name="Feng B."/>
            <person name="Cao Y."/>
            <person name="Lipzen A."/>
            <person name="Daum C."/>
            <person name="Hundley H."/>
            <person name="Pangilinan J."/>
            <person name="Johnson J."/>
            <person name="Barry K."/>
            <person name="LaButti K."/>
            <person name="Ng V."/>
            <person name="Ahrendt S."/>
            <person name="Min B."/>
            <person name="Choi I.G."/>
            <person name="Park H."/>
            <person name="Plett J.M."/>
            <person name="Magnuson J."/>
            <person name="Spatafora J.W."/>
            <person name="Nagy L.G."/>
            <person name="Henrissat B."/>
            <person name="Grigoriev I.V."/>
            <person name="Yang Z.L."/>
            <person name="Xu J."/>
            <person name="Martin F.M."/>
        </authorList>
    </citation>
    <scope>NUCLEOTIDE SEQUENCE</scope>
    <source>
        <strain evidence="1">KUC20120723A-06</strain>
    </source>
</reference>
<gene>
    <name evidence="1" type="ORF">BV22DRAFT_754483</name>
</gene>
<dbReference type="EMBL" id="MU266542">
    <property type="protein sequence ID" value="KAH7921114.1"/>
    <property type="molecule type" value="Genomic_DNA"/>
</dbReference>